<sequence length="80" mass="9695">MADHLVNVIIMKIIINYYIARNCCVCVIGAVDHLINRKSLNFIMHSVERPYHCDICNRAFHDIRFMRRHRLYRKREIHIT</sequence>
<organism evidence="5">
    <name type="scientific">Brugia timori</name>
    <dbReference type="NCBI Taxonomy" id="42155"/>
    <lineage>
        <taxon>Eukaryota</taxon>
        <taxon>Metazoa</taxon>
        <taxon>Ecdysozoa</taxon>
        <taxon>Nematoda</taxon>
        <taxon>Chromadorea</taxon>
        <taxon>Rhabditida</taxon>
        <taxon>Spirurina</taxon>
        <taxon>Spiruromorpha</taxon>
        <taxon>Filarioidea</taxon>
        <taxon>Onchocercidae</taxon>
        <taxon>Brugia</taxon>
    </lineage>
</organism>
<dbReference type="EMBL" id="UZAG01018565">
    <property type="protein sequence ID" value="VDO40130.1"/>
    <property type="molecule type" value="Genomic_DNA"/>
</dbReference>
<dbReference type="WBParaSite" id="BTMF_0001375301-mRNA-1">
    <property type="protein sequence ID" value="BTMF_0001375301-mRNA-1"/>
    <property type="gene ID" value="BTMF_0001375301"/>
</dbReference>
<dbReference type="PROSITE" id="PS50157">
    <property type="entry name" value="ZINC_FINGER_C2H2_2"/>
    <property type="match status" value="1"/>
</dbReference>
<evidence type="ECO:0000259" key="2">
    <source>
        <dbReference type="PROSITE" id="PS50157"/>
    </source>
</evidence>
<protein>
    <submittedName>
        <fullName evidence="5">C2H2-type domain-containing protein</fullName>
    </submittedName>
</protein>
<accession>A0A0R3R166</accession>
<reference evidence="5" key="1">
    <citation type="submission" date="2017-02" db="UniProtKB">
        <authorList>
            <consortium name="WormBaseParasite"/>
        </authorList>
    </citation>
    <scope>IDENTIFICATION</scope>
</reference>
<dbReference type="AlphaFoldDB" id="A0A0R3R166"/>
<dbReference type="GO" id="GO:0008270">
    <property type="term" value="F:zinc ion binding"/>
    <property type="evidence" value="ECO:0007669"/>
    <property type="project" value="UniProtKB-KW"/>
</dbReference>
<dbReference type="Gene3D" id="3.30.160.60">
    <property type="entry name" value="Classic Zinc Finger"/>
    <property type="match status" value="1"/>
</dbReference>
<evidence type="ECO:0000313" key="4">
    <source>
        <dbReference type="Proteomes" id="UP000280834"/>
    </source>
</evidence>
<evidence type="ECO:0000313" key="3">
    <source>
        <dbReference type="EMBL" id="VDO40130.1"/>
    </source>
</evidence>
<proteinExistence type="predicted"/>
<dbReference type="InterPro" id="IPR013087">
    <property type="entry name" value="Znf_C2H2_type"/>
</dbReference>
<keyword evidence="1" id="KW-0862">Zinc</keyword>
<evidence type="ECO:0000256" key="1">
    <source>
        <dbReference type="PROSITE-ProRule" id="PRU00042"/>
    </source>
</evidence>
<dbReference type="InterPro" id="IPR036236">
    <property type="entry name" value="Znf_C2H2_sf"/>
</dbReference>
<keyword evidence="1" id="KW-0479">Metal-binding</keyword>
<keyword evidence="1" id="KW-0863">Zinc-finger</keyword>
<feature type="domain" description="C2H2-type" evidence="2">
    <location>
        <begin position="51"/>
        <end position="80"/>
    </location>
</feature>
<dbReference type="Proteomes" id="UP000280834">
    <property type="component" value="Unassembled WGS sequence"/>
</dbReference>
<dbReference type="SUPFAM" id="SSF57667">
    <property type="entry name" value="beta-beta-alpha zinc fingers"/>
    <property type="match status" value="1"/>
</dbReference>
<keyword evidence="4" id="KW-1185">Reference proteome</keyword>
<evidence type="ECO:0000313" key="5">
    <source>
        <dbReference type="WBParaSite" id="BTMF_0001375301-mRNA-1"/>
    </source>
</evidence>
<gene>
    <name evidence="3" type="ORF">BTMF_LOCUS11752</name>
</gene>
<reference evidence="3 4" key="2">
    <citation type="submission" date="2018-11" db="EMBL/GenBank/DDBJ databases">
        <authorList>
            <consortium name="Pathogen Informatics"/>
        </authorList>
    </citation>
    <scope>NUCLEOTIDE SEQUENCE [LARGE SCALE GENOMIC DNA]</scope>
</reference>
<name>A0A0R3R166_9BILA</name>